<dbReference type="InterPro" id="IPR036188">
    <property type="entry name" value="FAD/NAD-bd_sf"/>
</dbReference>
<keyword evidence="3" id="KW-0274">FAD</keyword>
<dbReference type="Gene3D" id="3.30.9.10">
    <property type="entry name" value="D-Amino Acid Oxidase, subunit A, domain 2"/>
    <property type="match status" value="1"/>
</dbReference>
<reference evidence="7" key="2">
    <citation type="journal article" date="2014" name="ISME J.">
        <title>Microbial stratification in low pH oxic and suboxic macroscopic growths along an acid mine drainage.</title>
        <authorList>
            <person name="Mendez-Garcia C."/>
            <person name="Mesa V."/>
            <person name="Sprenger R.R."/>
            <person name="Richter M."/>
            <person name="Diez M.S."/>
            <person name="Solano J."/>
            <person name="Bargiela R."/>
            <person name="Golyshina O.V."/>
            <person name="Manteca A."/>
            <person name="Ramos J.L."/>
            <person name="Gallego J.R."/>
            <person name="Llorente I."/>
            <person name="Martins Dos Santos V.A."/>
            <person name="Jensen O.N."/>
            <person name="Pelaez A.I."/>
            <person name="Sanchez J."/>
            <person name="Ferrer M."/>
        </authorList>
    </citation>
    <scope>NUCLEOTIDE SEQUENCE</scope>
</reference>
<dbReference type="InterPro" id="IPR006076">
    <property type="entry name" value="FAD-dep_OxRdtase"/>
</dbReference>
<evidence type="ECO:0000256" key="1">
    <source>
        <dbReference type="ARBA" id="ARBA00001974"/>
    </source>
</evidence>
<dbReference type="AlphaFoldDB" id="T0ZN91"/>
<dbReference type="SUPFAM" id="SSF51905">
    <property type="entry name" value="FAD/NAD(P)-binding domain"/>
    <property type="match status" value="1"/>
</dbReference>
<keyword evidence="4" id="KW-0560">Oxidoreductase</keyword>
<comment type="caution">
    <text evidence="7">The sequence shown here is derived from an EMBL/GenBank/DDBJ whole genome shotgun (WGS) entry which is preliminary data.</text>
</comment>
<protein>
    <submittedName>
        <fullName evidence="7">Transcriptional regulator</fullName>
    </submittedName>
</protein>
<dbReference type="Gene3D" id="3.50.50.60">
    <property type="entry name" value="FAD/NAD(P)-binding domain"/>
    <property type="match status" value="1"/>
</dbReference>
<dbReference type="NCBIfam" id="NF008726">
    <property type="entry name" value="PRK11728.1"/>
    <property type="match status" value="1"/>
</dbReference>
<organism evidence="7">
    <name type="scientific">mine drainage metagenome</name>
    <dbReference type="NCBI Taxonomy" id="410659"/>
    <lineage>
        <taxon>unclassified sequences</taxon>
        <taxon>metagenomes</taxon>
        <taxon>ecological metagenomes</taxon>
    </lineage>
</organism>
<dbReference type="PANTHER" id="PTHR43104">
    <property type="entry name" value="L-2-HYDROXYGLUTARATE DEHYDROGENASE, MITOCHONDRIAL"/>
    <property type="match status" value="1"/>
</dbReference>
<evidence type="ECO:0000259" key="6">
    <source>
        <dbReference type="Pfam" id="PF01266"/>
    </source>
</evidence>
<dbReference type="GO" id="GO:0047545">
    <property type="term" value="F:(S)-2-hydroxyglutarate dehydrogenase activity"/>
    <property type="evidence" value="ECO:0007669"/>
    <property type="project" value="TreeGrafter"/>
</dbReference>
<dbReference type="PANTHER" id="PTHR43104:SF2">
    <property type="entry name" value="L-2-HYDROXYGLUTARATE DEHYDROGENASE, MITOCHONDRIAL"/>
    <property type="match status" value="1"/>
</dbReference>
<comment type="similarity">
    <text evidence="5">Belongs to the L2HGDH family.</text>
</comment>
<feature type="non-terminal residue" evidence="7">
    <location>
        <position position="391"/>
    </location>
</feature>
<sequence>RVDVAVVAGGVVGLATARELVRRRPELRIAVLEREASLGAHQTGHNSGVVHSGVFYAAGSLKARLTMRGRAALLDFCAAERLPSRPIGKLVVAPTAADLPRLDRVEARARANGVPGVARRSAAELGEILPGLRAVAALEVPSATVVDFRAVALGIAEGLRRGGTEVRPGVPVLGAERTADGWRLRTGTGDVPAGFVVNCAGLGSDLLARAMGADPRVRIVPFRGDFYELDGPSRRAVRTLVYPVPDPRFPFAGVHLTPTVDGRLVAGPNAALALARDGYRRGAFRPAEVARLVAYPGARRLLYRYPGVAAREWLRSWSPSAFLAAIRAIWPAATAGELGARRSGVRAQAVRPDGSLEEDFVLVRAPGALHVVNAPSPAATAAFAIAEEVVR</sequence>
<proteinExistence type="inferred from homology"/>
<reference evidence="7" key="1">
    <citation type="submission" date="2013-08" db="EMBL/GenBank/DDBJ databases">
        <authorList>
            <person name="Mendez C."/>
            <person name="Richter M."/>
            <person name="Ferrer M."/>
            <person name="Sanchez J."/>
        </authorList>
    </citation>
    <scope>NUCLEOTIDE SEQUENCE</scope>
</reference>
<dbReference type="Pfam" id="PF01266">
    <property type="entry name" value="DAO"/>
    <property type="match status" value="1"/>
</dbReference>
<evidence type="ECO:0000313" key="7">
    <source>
        <dbReference type="EMBL" id="EQD45952.1"/>
    </source>
</evidence>
<gene>
    <name evidence="7" type="ORF">B1B_12805</name>
</gene>
<evidence type="ECO:0000256" key="2">
    <source>
        <dbReference type="ARBA" id="ARBA00022630"/>
    </source>
</evidence>
<feature type="domain" description="FAD dependent oxidoreductase" evidence="6">
    <location>
        <begin position="3"/>
        <end position="390"/>
    </location>
</feature>
<evidence type="ECO:0000256" key="4">
    <source>
        <dbReference type="ARBA" id="ARBA00023002"/>
    </source>
</evidence>
<keyword evidence="2" id="KW-0285">Flavoprotein</keyword>
<evidence type="ECO:0000256" key="3">
    <source>
        <dbReference type="ARBA" id="ARBA00022827"/>
    </source>
</evidence>
<comment type="cofactor">
    <cofactor evidence="1">
        <name>FAD</name>
        <dbReference type="ChEBI" id="CHEBI:57692"/>
    </cofactor>
</comment>
<dbReference type="GO" id="GO:0005737">
    <property type="term" value="C:cytoplasm"/>
    <property type="evidence" value="ECO:0007669"/>
    <property type="project" value="TreeGrafter"/>
</dbReference>
<dbReference type="EMBL" id="AUZY01008415">
    <property type="protein sequence ID" value="EQD45952.1"/>
    <property type="molecule type" value="Genomic_DNA"/>
</dbReference>
<accession>T0ZN91</accession>
<name>T0ZN91_9ZZZZ</name>
<feature type="non-terminal residue" evidence="7">
    <location>
        <position position="1"/>
    </location>
</feature>
<evidence type="ECO:0000256" key="5">
    <source>
        <dbReference type="ARBA" id="ARBA00037941"/>
    </source>
</evidence>